<evidence type="ECO:0000313" key="9">
    <source>
        <dbReference type="Proteomes" id="UP000275408"/>
    </source>
</evidence>
<dbReference type="PROSITE" id="PS01186">
    <property type="entry name" value="EGF_2"/>
    <property type="match status" value="2"/>
</dbReference>
<dbReference type="InterPro" id="IPR001881">
    <property type="entry name" value="EGF-like_Ca-bd_dom"/>
</dbReference>
<feature type="domain" description="EGF-like" evidence="7">
    <location>
        <begin position="93"/>
        <end position="132"/>
    </location>
</feature>
<dbReference type="InterPro" id="IPR000152">
    <property type="entry name" value="EGF-type_Asp/Asn_hydroxyl_site"/>
</dbReference>
<evidence type="ECO:0000256" key="5">
    <source>
        <dbReference type="ARBA" id="ARBA00023180"/>
    </source>
</evidence>
<evidence type="ECO:0000259" key="7">
    <source>
        <dbReference type="PROSITE" id="PS50026"/>
    </source>
</evidence>
<sequence length="255" mass="28100">MMSKVANAKKTPATKMEKLQNVLRSETTNRHTAFKIAIRGKCLVYKCFCIKADIDECKGNHSCHVNATCMNIKGSYVCTCNPGYIGNGSDCTDIDECKGNHSCHLNANCTNNLGSHVCECHPGYIGNGRNCTADPCYHYKNLSDASRKISYATPPYSELCDSVLTLGWYRFVGAAGTKMPTTRVPAYRCSTTYSGWLNGAHPTVEDGEVKRVVCFSARSSGCKYAIRIYVKNCSSYYIYKLVQPPGCPSRFCSTD</sequence>
<dbReference type="PANTHER" id="PTHR24042:SF5">
    <property type="entry name" value="EGF-LIKE CALCIUM-BINDING DOMAIN-CONTAINING PROTEIN"/>
    <property type="match status" value="1"/>
</dbReference>
<evidence type="ECO:0000256" key="4">
    <source>
        <dbReference type="ARBA" id="ARBA00023157"/>
    </source>
</evidence>
<comment type="caution">
    <text evidence="6">Lacks conserved residue(s) required for the propagation of feature annotation.</text>
</comment>
<dbReference type="PROSITE" id="PS50026">
    <property type="entry name" value="EGF_3"/>
    <property type="match status" value="2"/>
</dbReference>
<dbReference type="PANTHER" id="PTHR24042">
    <property type="entry name" value="NEL HOMOLOG"/>
    <property type="match status" value="1"/>
</dbReference>
<dbReference type="Gene3D" id="2.10.25.10">
    <property type="entry name" value="Laminin"/>
    <property type="match status" value="2"/>
</dbReference>
<dbReference type="GO" id="GO:0005615">
    <property type="term" value="C:extracellular space"/>
    <property type="evidence" value="ECO:0007669"/>
    <property type="project" value="TreeGrafter"/>
</dbReference>
<dbReference type="STRING" id="46731.A0A3M6T8R7"/>
<keyword evidence="9" id="KW-1185">Reference proteome</keyword>
<dbReference type="AlphaFoldDB" id="A0A3M6T8R7"/>
<protein>
    <recommendedName>
        <fullName evidence="7">EGF-like domain-containing protein</fullName>
    </recommendedName>
</protein>
<keyword evidence="2" id="KW-0732">Signal</keyword>
<reference evidence="8 9" key="1">
    <citation type="journal article" date="2018" name="Sci. Rep.">
        <title>Comparative analysis of the Pocillopora damicornis genome highlights role of immune system in coral evolution.</title>
        <authorList>
            <person name="Cunning R."/>
            <person name="Bay R.A."/>
            <person name="Gillette P."/>
            <person name="Baker A.C."/>
            <person name="Traylor-Knowles N."/>
        </authorList>
    </citation>
    <scope>NUCLEOTIDE SEQUENCE [LARGE SCALE GENOMIC DNA]</scope>
    <source>
        <strain evidence="8">RSMAS</strain>
        <tissue evidence="8">Whole animal</tissue>
    </source>
</reference>
<evidence type="ECO:0000256" key="6">
    <source>
        <dbReference type="PROSITE-ProRule" id="PRU00076"/>
    </source>
</evidence>
<evidence type="ECO:0000256" key="3">
    <source>
        <dbReference type="ARBA" id="ARBA00022737"/>
    </source>
</evidence>
<dbReference type="InterPro" id="IPR000742">
    <property type="entry name" value="EGF"/>
</dbReference>
<dbReference type="CDD" id="cd00054">
    <property type="entry name" value="EGF_CA"/>
    <property type="match status" value="2"/>
</dbReference>
<evidence type="ECO:0000313" key="8">
    <source>
        <dbReference type="EMBL" id="RMX37800.1"/>
    </source>
</evidence>
<dbReference type="SMART" id="SM00179">
    <property type="entry name" value="EGF_CA"/>
    <property type="match status" value="2"/>
</dbReference>
<feature type="domain" description="EGF-like" evidence="7">
    <location>
        <begin position="53"/>
        <end position="92"/>
    </location>
</feature>
<dbReference type="EMBL" id="RCHS01004082">
    <property type="protein sequence ID" value="RMX37800.1"/>
    <property type="molecule type" value="Genomic_DNA"/>
</dbReference>
<dbReference type="GO" id="GO:0005509">
    <property type="term" value="F:calcium ion binding"/>
    <property type="evidence" value="ECO:0007669"/>
    <property type="project" value="InterPro"/>
</dbReference>
<keyword evidence="4" id="KW-1015">Disulfide bond</keyword>
<accession>A0A3M6T8R7</accession>
<dbReference type="Proteomes" id="UP000275408">
    <property type="component" value="Unassembled WGS sequence"/>
</dbReference>
<proteinExistence type="predicted"/>
<dbReference type="SMART" id="SM00181">
    <property type="entry name" value="EGF"/>
    <property type="match status" value="2"/>
</dbReference>
<evidence type="ECO:0000256" key="2">
    <source>
        <dbReference type="ARBA" id="ARBA00022729"/>
    </source>
</evidence>
<keyword evidence="3" id="KW-0677">Repeat</keyword>
<organism evidence="8 9">
    <name type="scientific">Pocillopora damicornis</name>
    <name type="common">Cauliflower coral</name>
    <name type="synonym">Millepora damicornis</name>
    <dbReference type="NCBI Taxonomy" id="46731"/>
    <lineage>
        <taxon>Eukaryota</taxon>
        <taxon>Metazoa</taxon>
        <taxon>Cnidaria</taxon>
        <taxon>Anthozoa</taxon>
        <taxon>Hexacorallia</taxon>
        <taxon>Scleractinia</taxon>
        <taxon>Astrocoeniina</taxon>
        <taxon>Pocilloporidae</taxon>
        <taxon>Pocillopora</taxon>
    </lineage>
</organism>
<dbReference type="Pfam" id="PF12947">
    <property type="entry name" value="EGF_3"/>
    <property type="match status" value="2"/>
</dbReference>
<dbReference type="OrthoDB" id="5945417at2759"/>
<dbReference type="InterPro" id="IPR051586">
    <property type="entry name" value="PKC-binding_NELL"/>
</dbReference>
<dbReference type="Pfam" id="PF23283">
    <property type="entry name" value="D8C_UMOD"/>
    <property type="match status" value="1"/>
</dbReference>
<dbReference type="GO" id="GO:0008201">
    <property type="term" value="F:heparin binding"/>
    <property type="evidence" value="ECO:0007669"/>
    <property type="project" value="TreeGrafter"/>
</dbReference>
<evidence type="ECO:0000256" key="1">
    <source>
        <dbReference type="ARBA" id="ARBA00022536"/>
    </source>
</evidence>
<dbReference type="InterPro" id="IPR057774">
    <property type="entry name" value="D8C_UMOD/GP2/OIT3-like"/>
</dbReference>
<dbReference type="InterPro" id="IPR024731">
    <property type="entry name" value="NELL2-like_EGF"/>
</dbReference>
<dbReference type="FunFam" id="2.10.25.10:FF:000038">
    <property type="entry name" value="Fibrillin 2"/>
    <property type="match status" value="2"/>
</dbReference>
<dbReference type="SUPFAM" id="SSF57196">
    <property type="entry name" value="EGF/Laminin"/>
    <property type="match status" value="2"/>
</dbReference>
<gene>
    <name evidence="8" type="ORF">pdam_00025445</name>
</gene>
<keyword evidence="5" id="KW-0325">Glycoprotein</keyword>
<name>A0A3M6T8R7_POCDA</name>
<keyword evidence="1 6" id="KW-0245">EGF-like domain</keyword>
<dbReference type="PROSITE" id="PS00010">
    <property type="entry name" value="ASX_HYDROXYL"/>
    <property type="match status" value="1"/>
</dbReference>
<comment type="caution">
    <text evidence="8">The sequence shown here is derived from an EMBL/GenBank/DDBJ whole genome shotgun (WGS) entry which is preliminary data.</text>
</comment>